<feature type="transmembrane region" description="Helical" evidence="1">
    <location>
        <begin position="64"/>
        <end position="83"/>
    </location>
</feature>
<evidence type="ECO:0000256" key="1">
    <source>
        <dbReference type="SAM" id="Phobius"/>
    </source>
</evidence>
<keyword evidence="1" id="KW-0812">Transmembrane</keyword>
<protein>
    <recommendedName>
        <fullName evidence="4">PH domain-containing protein</fullName>
    </recommendedName>
</protein>
<keyword evidence="1" id="KW-0472">Membrane</keyword>
<reference evidence="2 3" key="1">
    <citation type="journal article" date="2019" name="Int. J. Syst. Evol. Microbiol.">
        <title>The Global Catalogue of Microorganisms (GCM) 10K type strain sequencing project: providing services to taxonomists for standard genome sequencing and annotation.</title>
        <authorList>
            <consortium name="The Broad Institute Genomics Platform"/>
            <consortium name="The Broad Institute Genome Sequencing Center for Infectious Disease"/>
            <person name="Wu L."/>
            <person name="Ma J."/>
        </authorList>
    </citation>
    <scope>NUCLEOTIDE SEQUENCE [LARGE SCALE GENOMIC DNA]</scope>
    <source>
        <strain evidence="2 3">CGMCC 1.12125</strain>
    </source>
</reference>
<dbReference type="EMBL" id="JBHUDJ010000001">
    <property type="protein sequence ID" value="MFD1585376.1"/>
    <property type="molecule type" value="Genomic_DNA"/>
</dbReference>
<feature type="transmembrane region" description="Helical" evidence="1">
    <location>
        <begin position="144"/>
        <end position="164"/>
    </location>
</feature>
<evidence type="ECO:0000313" key="3">
    <source>
        <dbReference type="Proteomes" id="UP001597119"/>
    </source>
</evidence>
<feature type="transmembrane region" description="Helical" evidence="1">
    <location>
        <begin position="95"/>
        <end position="116"/>
    </location>
</feature>
<feature type="transmembrane region" description="Helical" evidence="1">
    <location>
        <begin position="7"/>
        <end position="28"/>
    </location>
</feature>
<dbReference type="RefSeq" id="WP_247377631.1">
    <property type="nucleotide sequence ID" value="NZ_JALLGV010000004.1"/>
</dbReference>
<accession>A0ABD6C6Q6</accession>
<gene>
    <name evidence="2" type="ORF">ACFR9U_00145</name>
</gene>
<keyword evidence="1" id="KW-1133">Transmembrane helix</keyword>
<evidence type="ECO:0000313" key="2">
    <source>
        <dbReference type="EMBL" id="MFD1585376.1"/>
    </source>
</evidence>
<feature type="transmembrane region" description="Helical" evidence="1">
    <location>
        <begin position="170"/>
        <end position="188"/>
    </location>
</feature>
<dbReference type="Proteomes" id="UP001597119">
    <property type="component" value="Unassembled WGS sequence"/>
</dbReference>
<sequence>MRRPDSFAILLGAYVGALTFTVVVALAGRATVRTAAPAAGSVAFLAVVAFATRRGNLAATMARSQLHAVLLGVPALALVGWMLVYDALPAAERTVLPWIPFLVVALLVGLAAYLLANQRVLAAARADDAVIAEWQAGPTRRQRWALRGVTFLGATALLGVGVYYPDAVFLGEFAPTAAGILFAATAFAGRRRHYVALPDGLYVQDAGSLGGRYVPWSRLTGYDVTDRTLVIDRWLPLLAFRSAREDVPDLGTVTDALDSRLARRS</sequence>
<proteinExistence type="predicted"/>
<dbReference type="AlphaFoldDB" id="A0ABD6C6Q6"/>
<comment type="caution">
    <text evidence="2">The sequence shown here is derived from an EMBL/GenBank/DDBJ whole genome shotgun (WGS) entry which is preliminary data.</text>
</comment>
<evidence type="ECO:0008006" key="4">
    <source>
        <dbReference type="Google" id="ProtNLM"/>
    </source>
</evidence>
<feature type="transmembrane region" description="Helical" evidence="1">
    <location>
        <begin position="34"/>
        <end position="52"/>
    </location>
</feature>
<organism evidence="2 3">
    <name type="scientific">Halorientalis brevis</name>
    <dbReference type="NCBI Taxonomy" id="1126241"/>
    <lineage>
        <taxon>Archaea</taxon>
        <taxon>Methanobacteriati</taxon>
        <taxon>Methanobacteriota</taxon>
        <taxon>Stenosarchaea group</taxon>
        <taxon>Halobacteria</taxon>
        <taxon>Halobacteriales</taxon>
        <taxon>Haloarculaceae</taxon>
        <taxon>Halorientalis</taxon>
    </lineage>
</organism>
<keyword evidence="3" id="KW-1185">Reference proteome</keyword>
<name>A0ABD6C6Q6_9EURY</name>